<feature type="signal peptide" evidence="1">
    <location>
        <begin position="1"/>
        <end position="22"/>
    </location>
</feature>
<evidence type="ECO:0000313" key="3">
    <source>
        <dbReference type="Proteomes" id="UP000027138"/>
    </source>
</evidence>
<dbReference type="GO" id="GO:0006970">
    <property type="term" value="P:response to osmotic stress"/>
    <property type="evidence" value="ECO:0007669"/>
    <property type="project" value="InterPro"/>
</dbReference>
<protein>
    <submittedName>
        <fullName evidence="2">Uncharacterized protein</fullName>
    </submittedName>
</protein>
<reference evidence="2 3" key="1">
    <citation type="journal article" date="2014" name="PLoS ONE">
        <title>Global Analysis of Gene Expression Profiles in Physic Nut (Jatropha curcas L.) Seedlings Exposed to Salt Stress.</title>
        <authorList>
            <person name="Zhang L."/>
            <person name="Zhang C."/>
            <person name="Wu P."/>
            <person name="Chen Y."/>
            <person name="Li M."/>
            <person name="Jiang H."/>
            <person name="Wu G."/>
        </authorList>
    </citation>
    <scope>NUCLEOTIDE SEQUENCE [LARGE SCALE GENOMIC DNA]</scope>
    <source>
        <strain evidence="3">cv. GZQX0401</strain>
        <tissue evidence="2">Young leaves</tissue>
    </source>
</reference>
<dbReference type="GO" id="GO:0006995">
    <property type="term" value="P:cellular response to nitrogen starvation"/>
    <property type="evidence" value="ECO:0007669"/>
    <property type="project" value="InterPro"/>
</dbReference>
<dbReference type="OrthoDB" id="1915362at2759"/>
<accession>A0A067KSJ9</accession>
<dbReference type="AlphaFoldDB" id="A0A067KSJ9"/>
<sequence>MVRVSTTLGIVLLLLLVLICHNVPCFEGRKLLDMEKRETTSFKGNSSALIVPLKGNDLNPSPSLNDRVHAISAYERLIVSHLSKIDRILINSVPSPGAGH</sequence>
<name>A0A067KSJ9_JATCU</name>
<evidence type="ECO:0000256" key="1">
    <source>
        <dbReference type="SAM" id="SignalP"/>
    </source>
</evidence>
<gene>
    <name evidence="2" type="ORF">JCGZ_10579</name>
</gene>
<dbReference type="Proteomes" id="UP000027138">
    <property type="component" value="Unassembled WGS sequence"/>
</dbReference>
<dbReference type="PANTHER" id="PTHR37180:SF4">
    <property type="entry name" value="FORMIN-LIKE PROTEIN 3"/>
    <property type="match status" value="1"/>
</dbReference>
<keyword evidence="3" id="KW-1185">Reference proteome</keyword>
<dbReference type="EMBL" id="KK914504">
    <property type="protein sequence ID" value="KDP34799.1"/>
    <property type="molecule type" value="Genomic_DNA"/>
</dbReference>
<keyword evidence="1" id="KW-0732">Signal</keyword>
<dbReference type="InterPro" id="IPR038930">
    <property type="entry name" value="CEP13/CEP14"/>
</dbReference>
<evidence type="ECO:0000313" key="2">
    <source>
        <dbReference type="EMBL" id="KDP34799.1"/>
    </source>
</evidence>
<organism evidence="2 3">
    <name type="scientific">Jatropha curcas</name>
    <name type="common">Barbados nut</name>
    <dbReference type="NCBI Taxonomy" id="180498"/>
    <lineage>
        <taxon>Eukaryota</taxon>
        <taxon>Viridiplantae</taxon>
        <taxon>Streptophyta</taxon>
        <taxon>Embryophyta</taxon>
        <taxon>Tracheophyta</taxon>
        <taxon>Spermatophyta</taxon>
        <taxon>Magnoliopsida</taxon>
        <taxon>eudicotyledons</taxon>
        <taxon>Gunneridae</taxon>
        <taxon>Pentapetalae</taxon>
        <taxon>rosids</taxon>
        <taxon>fabids</taxon>
        <taxon>Malpighiales</taxon>
        <taxon>Euphorbiaceae</taxon>
        <taxon>Crotonoideae</taxon>
        <taxon>Jatropheae</taxon>
        <taxon>Jatropha</taxon>
    </lineage>
</organism>
<feature type="chain" id="PRO_5001643165" evidence="1">
    <location>
        <begin position="23"/>
        <end position="100"/>
    </location>
</feature>
<dbReference type="PANTHER" id="PTHR37180">
    <property type="entry name" value="PRECURSOR OF CEP14"/>
    <property type="match status" value="1"/>
</dbReference>
<proteinExistence type="predicted"/>